<protein>
    <submittedName>
        <fullName evidence="1">Uncharacterized protein</fullName>
    </submittedName>
</protein>
<dbReference type="Proteomes" id="UP001732700">
    <property type="component" value="Chromosome 2A"/>
</dbReference>
<proteinExistence type="predicted"/>
<evidence type="ECO:0000313" key="2">
    <source>
        <dbReference type="Proteomes" id="UP001732700"/>
    </source>
</evidence>
<name>A0ACD5UC12_AVESA</name>
<sequence length="701" mass="79377">MDSKSMLSKKGPLWNVWVAAVRGMAKLTKDQVLRTNVAASVDKILSDVETPYRVLGLLLLGVVRIYSTKVEYLHNECDQLLESSARVNRRVPKRMKKGVCARRLVLDPEDPARAKKTARGRISRAENGVMSQLVEVPEVIEPLDLPPIFTIPKRFELDCFDLEIPENREDEDDDHHQLPRQDTLLEDGQHRTSNMYESYQRMPHADLDSACFMPACITLPTEVISVIDEVNDLLYPSNKGDEPENDNQNTDPACFTPVKDVLPPEVMNTMAEVSPESRKVKKPRREVNGEENDDSACSIPLAESQEIQSSVNAVEIATRADLDENRPVPEESENGLLQGKSNTEASVQIPDVEEQESLEPATPEPLREGTSGLLEKFMVATPAKNEKRQPARKRRRGLYCTDSICIPIDREERWQAKRRGELVLCDKHIILSNKIMKQTLDNAKDLVCKRRKAPYTYLDAWKVAKLGSLQDTFMDPLIQYSNLVHLSYSTRADAPEIPCAESVGAKKRLSYEPAESHNSHKEAPNAEMDETNSIRSPVGCYSQSEQNQDAFNYNGDTPYKNQTQVDVVESGLLEKRLHQSENHSPLRNQPLMADIDNTYEDVPMDEGHTRDEDFPLSRRTRAVARCLHQLFLDQKCQQQETIPVTLSQALEGSKRKTTARFFYETLILKSRGLIDVTQENPYEDVVIATTPQLEAVFQNPE</sequence>
<dbReference type="EnsemblPlants" id="AVESA.00010b.r2.2AG0227590.1">
    <property type="protein sequence ID" value="AVESA.00010b.r2.2AG0227590.1.CDS"/>
    <property type="gene ID" value="AVESA.00010b.r2.2AG0227590"/>
</dbReference>
<reference evidence="1" key="1">
    <citation type="submission" date="2021-05" db="EMBL/GenBank/DDBJ databases">
        <authorList>
            <person name="Scholz U."/>
            <person name="Mascher M."/>
            <person name="Fiebig A."/>
        </authorList>
    </citation>
    <scope>NUCLEOTIDE SEQUENCE [LARGE SCALE GENOMIC DNA]</scope>
</reference>
<accession>A0ACD5UC12</accession>
<reference evidence="1" key="2">
    <citation type="submission" date="2025-09" db="UniProtKB">
        <authorList>
            <consortium name="EnsemblPlants"/>
        </authorList>
    </citation>
    <scope>IDENTIFICATION</scope>
</reference>
<organism evidence="1 2">
    <name type="scientific">Avena sativa</name>
    <name type="common">Oat</name>
    <dbReference type="NCBI Taxonomy" id="4498"/>
    <lineage>
        <taxon>Eukaryota</taxon>
        <taxon>Viridiplantae</taxon>
        <taxon>Streptophyta</taxon>
        <taxon>Embryophyta</taxon>
        <taxon>Tracheophyta</taxon>
        <taxon>Spermatophyta</taxon>
        <taxon>Magnoliopsida</taxon>
        <taxon>Liliopsida</taxon>
        <taxon>Poales</taxon>
        <taxon>Poaceae</taxon>
        <taxon>BOP clade</taxon>
        <taxon>Pooideae</taxon>
        <taxon>Poodae</taxon>
        <taxon>Poeae</taxon>
        <taxon>Poeae Chloroplast Group 1 (Aveneae type)</taxon>
        <taxon>Aveninae</taxon>
        <taxon>Avena</taxon>
    </lineage>
</organism>
<evidence type="ECO:0000313" key="1">
    <source>
        <dbReference type="EnsemblPlants" id="AVESA.00010b.r2.2AG0227590.1.CDS"/>
    </source>
</evidence>
<keyword evidence="2" id="KW-1185">Reference proteome</keyword>